<dbReference type="Proteomes" id="UP000053599">
    <property type="component" value="Unassembled WGS sequence"/>
</dbReference>
<evidence type="ECO:0000256" key="4">
    <source>
        <dbReference type="PROSITE-ProRule" id="PRU00742"/>
    </source>
</evidence>
<dbReference type="PRINTS" id="PR00116">
    <property type="entry name" value="ARGINASE"/>
</dbReference>
<name>A0A0D1WD76_9EURO</name>
<proteinExistence type="inferred from homology"/>
<dbReference type="EMBL" id="KN846951">
    <property type="protein sequence ID" value="KIV86695.1"/>
    <property type="molecule type" value="Genomic_DNA"/>
</dbReference>
<dbReference type="GO" id="GO:0004053">
    <property type="term" value="F:arginase activity"/>
    <property type="evidence" value="ECO:0007669"/>
    <property type="project" value="TreeGrafter"/>
</dbReference>
<dbReference type="OrthoDB" id="9992747at2759"/>
<dbReference type="CDD" id="cd09999">
    <property type="entry name" value="Arginase-like_1"/>
    <property type="match status" value="1"/>
</dbReference>
<dbReference type="AlphaFoldDB" id="A0A0D1WD76"/>
<sequence length="317" mass="34109">MPEDVTNGKLKSVTVIFSPYHVGIRDHAVGAGPGRLRNSGLVSAIQKLDVEVHEVEIERVYDAEGDIGRSFEVIRRIARAVTAARDGESFSIVIAGNCSATIGVLAGLSGSEALAERELGCIWFDSHDDFNVPDTILSGYFDSMGVAIMAGQCWKALAGSVPGFRPLRLERFVHVGMRDVNELEKVRVKEAGYDVIWGNEQDKVDFRSELERVVGRKREMAVDGGCTMVHVDLDCLDGSIARVNKFGGTKGGLMGQDLSGCLDLLGRGGQGKVMPMSLTIASYDPEYDESGRVAGIAVEAVEGFVRALKETGRLEGG</sequence>
<keyword evidence="2" id="KW-0378">Hydrolase</keyword>
<organism evidence="5 6">
    <name type="scientific">Exophiala sideris</name>
    <dbReference type="NCBI Taxonomy" id="1016849"/>
    <lineage>
        <taxon>Eukaryota</taxon>
        <taxon>Fungi</taxon>
        <taxon>Dikarya</taxon>
        <taxon>Ascomycota</taxon>
        <taxon>Pezizomycotina</taxon>
        <taxon>Eurotiomycetes</taxon>
        <taxon>Chaetothyriomycetidae</taxon>
        <taxon>Chaetothyriales</taxon>
        <taxon>Herpotrichiellaceae</taxon>
        <taxon>Exophiala</taxon>
    </lineage>
</organism>
<dbReference type="PROSITE" id="PS51409">
    <property type="entry name" value="ARGINASE_2"/>
    <property type="match status" value="1"/>
</dbReference>
<dbReference type="GO" id="GO:0005634">
    <property type="term" value="C:nucleus"/>
    <property type="evidence" value="ECO:0007669"/>
    <property type="project" value="TreeGrafter"/>
</dbReference>
<evidence type="ECO:0000256" key="3">
    <source>
        <dbReference type="ARBA" id="ARBA00023211"/>
    </source>
</evidence>
<dbReference type="GO" id="GO:0030145">
    <property type="term" value="F:manganese ion binding"/>
    <property type="evidence" value="ECO:0007669"/>
    <property type="project" value="TreeGrafter"/>
</dbReference>
<evidence type="ECO:0008006" key="7">
    <source>
        <dbReference type="Google" id="ProtNLM"/>
    </source>
</evidence>
<dbReference type="Gene3D" id="3.40.800.10">
    <property type="entry name" value="Ureohydrolase domain"/>
    <property type="match status" value="1"/>
</dbReference>
<gene>
    <name evidence="5" type="ORF">PV11_02293</name>
</gene>
<dbReference type="STRING" id="1016849.A0A0D1WD76"/>
<evidence type="ECO:0000256" key="2">
    <source>
        <dbReference type="ARBA" id="ARBA00022801"/>
    </source>
</evidence>
<dbReference type="Pfam" id="PF00491">
    <property type="entry name" value="Arginase"/>
    <property type="match status" value="1"/>
</dbReference>
<dbReference type="GO" id="GO:0005829">
    <property type="term" value="C:cytosol"/>
    <property type="evidence" value="ECO:0007669"/>
    <property type="project" value="TreeGrafter"/>
</dbReference>
<dbReference type="HOGENOM" id="CLU_079447_0_0_1"/>
<evidence type="ECO:0000256" key="1">
    <source>
        <dbReference type="ARBA" id="ARBA00022723"/>
    </source>
</evidence>
<dbReference type="PANTHER" id="PTHR43782:SF3">
    <property type="entry name" value="ARGINASE"/>
    <property type="match status" value="1"/>
</dbReference>
<evidence type="ECO:0000313" key="5">
    <source>
        <dbReference type="EMBL" id="KIV86695.1"/>
    </source>
</evidence>
<dbReference type="PANTHER" id="PTHR43782">
    <property type="entry name" value="ARGINASE"/>
    <property type="match status" value="1"/>
</dbReference>
<keyword evidence="1" id="KW-0479">Metal-binding</keyword>
<dbReference type="InterPro" id="IPR023696">
    <property type="entry name" value="Ureohydrolase_dom_sf"/>
</dbReference>
<protein>
    <recommendedName>
        <fullName evidence="7">Arginase</fullName>
    </recommendedName>
</protein>
<reference evidence="5 6" key="1">
    <citation type="submission" date="2015-01" db="EMBL/GenBank/DDBJ databases">
        <title>The Genome Sequence of Exophiala sideris CBS121828.</title>
        <authorList>
            <consortium name="The Broad Institute Genomics Platform"/>
            <person name="Cuomo C."/>
            <person name="de Hoog S."/>
            <person name="Gorbushina A."/>
            <person name="Stielow B."/>
            <person name="Teixiera M."/>
            <person name="Abouelleil A."/>
            <person name="Chapman S.B."/>
            <person name="Priest M."/>
            <person name="Young S.K."/>
            <person name="Wortman J."/>
            <person name="Nusbaum C."/>
            <person name="Birren B."/>
        </authorList>
    </citation>
    <scope>NUCLEOTIDE SEQUENCE [LARGE SCALE GENOMIC DNA]</scope>
    <source>
        <strain evidence="5 6">CBS 121828</strain>
    </source>
</reference>
<dbReference type="SUPFAM" id="SSF52768">
    <property type="entry name" value="Arginase/deacetylase"/>
    <property type="match status" value="1"/>
</dbReference>
<dbReference type="InterPro" id="IPR006035">
    <property type="entry name" value="Ureohydrolase"/>
</dbReference>
<comment type="similarity">
    <text evidence="4">Belongs to the arginase family.</text>
</comment>
<accession>A0A0D1WD76</accession>
<evidence type="ECO:0000313" key="6">
    <source>
        <dbReference type="Proteomes" id="UP000053599"/>
    </source>
</evidence>
<keyword evidence="3" id="KW-0464">Manganese</keyword>